<evidence type="ECO:0000313" key="3">
    <source>
        <dbReference type="EMBL" id="CAD1472385.1"/>
    </source>
</evidence>
<comment type="caution">
    <text evidence="3">The sequence shown here is derived from an EMBL/GenBank/DDBJ whole genome shotgun (WGS) entry which is preliminary data.</text>
</comment>
<organism evidence="3 4">
    <name type="scientific">Heterotrigona itama</name>
    <dbReference type="NCBI Taxonomy" id="395501"/>
    <lineage>
        <taxon>Eukaryota</taxon>
        <taxon>Metazoa</taxon>
        <taxon>Ecdysozoa</taxon>
        <taxon>Arthropoda</taxon>
        <taxon>Hexapoda</taxon>
        <taxon>Insecta</taxon>
        <taxon>Pterygota</taxon>
        <taxon>Neoptera</taxon>
        <taxon>Endopterygota</taxon>
        <taxon>Hymenoptera</taxon>
        <taxon>Apocrita</taxon>
        <taxon>Aculeata</taxon>
        <taxon>Apoidea</taxon>
        <taxon>Anthophila</taxon>
        <taxon>Apidae</taxon>
        <taxon>Heterotrigona</taxon>
    </lineage>
</organism>
<keyword evidence="1" id="KW-0862">Zinc</keyword>
<dbReference type="Proteomes" id="UP000752696">
    <property type="component" value="Unassembled WGS sequence"/>
</dbReference>
<protein>
    <recommendedName>
        <fullName evidence="2">C2H2-type domain-containing protein</fullName>
    </recommendedName>
</protein>
<evidence type="ECO:0000313" key="4">
    <source>
        <dbReference type="Proteomes" id="UP000752696"/>
    </source>
</evidence>
<keyword evidence="4" id="KW-1185">Reference proteome</keyword>
<keyword evidence="1" id="KW-0479">Metal-binding</keyword>
<reference evidence="3" key="1">
    <citation type="submission" date="2020-07" db="EMBL/GenBank/DDBJ databases">
        <authorList>
            <person name="Nazaruddin N."/>
        </authorList>
    </citation>
    <scope>NUCLEOTIDE SEQUENCE</scope>
</reference>
<feature type="non-terminal residue" evidence="3">
    <location>
        <position position="327"/>
    </location>
</feature>
<feature type="domain" description="C2H2-type" evidence="2">
    <location>
        <begin position="29"/>
        <end position="57"/>
    </location>
</feature>
<evidence type="ECO:0000259" key="2">
    <source>
        <dbReference type="PROSITE" id="PS50157"/>
    </source>
</evidence>
<dbReference type="OrthoDB" id="7684108at2759"/>
<dbReference type="AlphaFoldDB" id="A0A6V7H128"/>
<dbReference type="GO" id="GO:0008270">
    <property type="term" value="F:zinc ion binding"/>
    <property type="evidence" value="ECO:0007669"/>
    <property type="project" value="UniProtKB-KW"/>
</dbReference>
<sequence length="327" mass="37749">SQNSNEAFVREVQKLPRERRTKRTKRTTYSCDDCKYESNRQFNVQRHKERIHSKKKTNICCGESFFTKGDYYVHCERSHPATRSHAIISRTKYKIINDVVPMINDRNDRQSVNHSYNVRSRSRRFRVKDQVKAEVSLKYSVNCSEFDIEDIPLITFLTDRPLGEQLSSLPKLLAKASEKPSSRDNKQTVKIAISSGQNIEKTMSANNATANERVRTKVSSLSLELPTKKLILHRFRSSEFQAPLQQQSANIDRNGANLAEKTKEKKTAAATGKIKRQKQTGKFKRAVAIHAKDKENVFAFSMEQQLNIELNTKFELSASRLFEARRF</sequence>
<dbReference type="EMBL" id="CAJDYZ010005291">
    <property type="protein sequence ID" value="CAD1472385.1"/>
    <property type="molecule type" value="Genomic_DNA"/>
</dbReference>
<dbReference type="PROSITE" id="PS50157">
    <property type="entry name" value="ZINC_FINGER_C2H2_2"/>
    <property type="match status" value="1"/>
</dbReference>
<dbReference type="Gene3D" id="3.30.160.60">
    <property type="entry name" value="Classic Zinc Finger"/>
    <property type="match status" value="1"/>
</dbReference>
<evidence type="ECO:0000256" key="1">
    <source>
        <dbReference type="PROSITE-ProRule" id="PRU00042"/>
    </source>
</evidence>
<dbReference type="InterPro" id="IPR013087">
    <property type="entry name" value="Znf_C2H2_type"/>
</dbReference>
<gene>
    <name evidence="3" type="ORF">MHI_LOCUS295724</name>
</gene>
<proteinExistence type="predicted"/>
<accession>A0A6V7H128</accession>
<name>A0A6V7H128_9HYME</name>
<keyword evidence="1" id="KW-0863">Zinc-finger</keyword>